<name>A0ABU7FDJ3_9ACTN</name>
<organism evidence="2 3">
    <name type="scientific">Streptomyces chiangmaiensis</name>
    <dbReference type="NCBI Taxonomy" id="766497"/>
    <lineage>
        <taxon>Bacteria</taxon>
        <taxon>Bacillati</taxon>
        <taxon>Actinomycetota</taxon>
        <taxon>Actinomycetes</taxon>
        <taxon>Kitasatosporales</taxon>
        <taxon>Streptomycetaceae</taxon>
        <taxon>Streptomyces</taxon>
    </lineage>
</organism>
<accession>A0ABU7FDJ3</accession>
<evidence type="ECO:0000313" key="2">
    <source>
        <dbReference type="EMBL" id="MED7822164.1"/>
    </source>
</evidence>
<evidence type="ECO:0000256" key="1">
    <source>
        <dbReference type="SAM" id="SignalP"/>
    </source>
</evidence>
<keyword evidence="3" id="KW-1185">Reference proteome</keyword>
<proteinExistence type="predicted"/>
<dbReference type="RefSeq" id="WP_329506510.1">
    <property type="nucleotide sequence ID" value="NZ_BAAAYZ010000154.1"/>
</dbReference>
<evidence type="ECO:0008006" key="4">
    <source>
        <dbReference type="Google" id="ProtNLM"/>
    </source>
</evidence>
<gene>
    <name evidence="2" type="ORF">VXC91_09260</name>
</gene>
<protein>
    <recommendedName>
        <fullName evidence="4">Secreted protein</fullName>
    </recommendedName>
</protein>
<reference evidence="2" key="1">
    <citation type="submission" date="2024-01" db="EMBL/GenBank/DDBJ databases">
        <title>First draft genome sequence data of TA4-1, the type strain of Gram-positive actinobacterium Streptomyces chiangmaiensis.</title>
        <authorList>
            <person name="Yasawong M."/>
            <person name="Nantapong N."/>
        </authorList>
    </citation>
    <scope>NUCLEOTIDE SEQUENCE</scope>
    <source>
        <strain evidence="2">TA4-1</strain>
    </source>
</reference>
<comment type="caution">
    <text evidence="2">The sequence shown here is derived from an EMBL/GenBank/DDBJ whole genome shotgun (WGS) entry which is preliminary data.</text>
</comment>
<sequence>MNGRIRLGALAPLMVSSLALGSVPFTAGSAQAVVPTATCSVTKRTSDMANIAGQGFTPGSTVRVLIGGISSGSFTIGATGTIAVGITGKVGVVSLQEEGGAKVICGTIQQAEQKESQDQYKKGFLDGFNAAKATCKAQAPQGVTAVDPNYEKGFNAGAAAAIAKYC</sequence>
<dbReference type="Proteomes" id="UP001333996">
    <property type="component" value="Unassembled WGS sequence"/>
</dbReference>
<feature type="chain" id="PRO_5045176370" description="Secreted protein" evidence="1">
    <location>
        <begin position="22"/>
        <end position="166"/>
    </location>
</feature>
<dbReference type="EMBL" id="JAYWVC010000020">
    <property type="protein sequence ID" value="MED7822164.1"/>
    <property type="molecule type" value="Genomic_DNA"/>
</dbReference>
<feature type="signal peptide" evidence="1">
    <location>
        <begin position="1"/>
        <end position="21"/>
    </location>
</feature>
<evidence type="ECO:0000313" key="3">
    <source>
        <dbReference type="Proteomes" id="UP001333996"/>
    </source>
</evidence>
<keyword evidence="1" id="KW-0732">Signal</keyword>